<evidence type="ECO:0000313" key="1">
    <source>
        <dbReference type="EMBL" id="CAM75851.1"/>
    </source>
</evidence>
<proteinExistence type="predicted"/>
<sequence length="341" mass="36852">MHITLVDDSIPFDGYTASSRPLGGAEKGFAALAGALARRGHSVAVFNRCRWSMFIEGAQWETFEAKKPLMTDLLIALRKPELLGFIRQAKRRVLWHTGPGRLLERKSIRAIFDDLKPAVLLCSETQALDWQARGLKVALLPPALKSDFLADSDVGPEQPPRAIVTTHPAHGLSWLVDVWVDKIRPLAPAAELHIHSTSLAKMAEGGGVDDTLQDLAIKILAAKGDGIEVFRPQGDALMATAYRQSMVHLYPGHPDDSTAFTLMESQACGTPAVLRPLGAAPGRVVDGSSAYVAPDDDAFANLAALLLNNADTRANLGAEARALYQGRTWDRAAEKLETLLA</sequence>
<reference evidence="1" key="1">
    <citation type="journal article" date="2007" name="J. Bacteriol.">
        <title>Comparative genome analysis of four magnetotactic bacteria reveals a complex set of group-specific genes implicated in magnetosome biomineralization and function.</title>
        <authorList>
            <person name="Richter M."/>
            <person name="Kube M."/>
            <person name="Bazylinski D.A."/>
            <person name="Lombardot T."/>
            <person name="Gloeckner F.O."/>
            <person name="Reinhardt R."/>
            <person name="Schueler D."/>
        </authorList>
    </citation>
    <scope>NUCLEOTIDE SEQUENCE</scope>
    <source>
        <strain evidence="1">MSR-1</strain>
    </source>
</reference>
<organism evidence="1">
    <name type="scientific">Magnetospirillum gryphiswaldense</name>
    <dbReference type="NCBI Taxonomy" id="55518"/>
    <lineage>
        <taxon>Bacteria</taxon>
        <taxon>Pseudomonadati</taxon>
        <taxon>Pseudomonadota</taxon>
        <taxon>Alphaproteobacteria</taxon>
        <taxon>Rhodospirillales</taxon>
        <taxon>Rhodospirillaceae</taxon>
        <taxon>Magnetospirillum</taxon>
    </lineage>
</organism>
<dbReference type="Gene3D" id="3.40.50.2000">
    <property type="entry name" value="Glycogen Phosphorylase B"/>
    <property type="match status" value="1"/>
</dbReference>
<gene>
    <name evidence="1" type="ORF">MGR_0467</name>
</gene>
<dbReference type="EMBL" id="CU459003">
    <property type="protein sequence ID" value="CAM75851.1"/>
    <property type="molecule type" value="Genomic_DNA"/>
</dbReference>
<dbReference type="RefSeq" id="WP_106002149.1">
    <property type="nucleotide sequence ID" value="NZ_CP027527.1"/>
</dbReference>
<accession>A4TYZ4</accession>
<dbReference type="AlphaFoldDB" id="A4TYZ4"/>
<dbReference type="PANTHER" id="PTHR45947">
    <property type="entry name" value="SULFOQUINOVOSYL TRANSFERASE SQD2"/>
    <property type="match status" value="1"/>
</dbReference>
<dbReference type="GO" id="GO:0016757">
    <property type="term" value="F:glycosyltransferase activity"/>
    <property type="evidence" value="ECO:0007669"/>
    <property type="project" value="TreeGrafter"/>
</dbReference>
<dbReference type="PANTHER" id="PTHR45947:SF3">
    <property type="entry name" value="SULFOQUINOVOSYL TRANSFERASE SQD2"/>
    <property type="match status" value="1"/>
</dbReference>
<name>A4TYZ4_9PROT</name>
<keyword evidence="1" id="KW-0808">Transferase</keyword>
<dbReference type="Pfam" id="PF13692">
    <property type="entry name" value="Glyco_trans_1_4"/>
    <property type="match status" value="1"/>
</dbReference>
<dbReference type="SUPFAM" id="SSF53756">
    <property type="entry name" value="UDP-Glycosyltransferase/glycogen phosphorylase"/>
    <property type="match status" value="1"/>
</dbReference>
<dbReference type="InterPro" id="IPR050194">
    <property type="entry name" value="Glycosyltransferase_grp1"/>
</dbReference>
<protein>
    <submittedName>
        <fullName evidence="1">Glycosyltransferase</fullName>
    </submittedName>
</protein>